<name>A0A4U0TUT8_9PEZI</name>
<evidence type="ECO:0000313" key="2">
    <source>
        <dbReference type="Proteomes" id="UP000308549"/>
    </source>
</evidence>
<dbReference type="SUPFAM" id="SSF47954">
    <property type="entry name" value="Cyclin-like"/>
    <property type="match status" value="2"/>
</dbReference>
<comment type="caution">
    <text evidence="1">The sequence shown here is derived from an EMBL/GenBank/DDBJ whole genome shotgun (WGS) entry which is preliminary data.</text>
</comment>
<dbReference type="Proteomes" id="UP000308549">
    <property type="component" value="Unassembled WGS sequence"/>
</dbReference>
<dbReference type="InterPro" id="IPR036915">
    <property type="entry name" value="Cyclin-like_sf"/>
</dbReference>
<dbReference type="InterPro" id="IPR043198">
    <property type="entry name" value="Cyclin/Ssn8"/>
</dbReference>
<dbReference type="Gene3D" id="1.10.472.10">
    <property type="entry name" value="Cyclin-like"/>
    <property type="match status" value="2"/>
</dbReference>
<dbReference type="PANTHER" id="PTHR10026">
    <property type="entry name" value="CYCLIN"/>
    <property type="match status" value="1"/>
</dbReference>
<dbReference type="OrthoDB" id="10264655at2759"/>
<evidence type="ECO:0008006" key="3">
    <source>
        <dbReference type="Google" id="ProtNLM"/>
    </source>
</evidence>
<gene>
    <name evidence="1" type="ORF">B0A50_04587</name>
</gene>
<evidence type="ECO:0000313" key="1">
    <source>
        <dbReference type="EMBL" id="TKA26091.1"/>
    </source>
</evidence>
<organism evidence="1 2">
    <name type="scientific">Salinomyces thailandicus</name>
    <dbReference type="NCBI Taxonomy" id="706561"/>
    <lineage>
        <taxon>Eukaryota</taxon>
        <taxon>Fungi</taxon>
        <taxon>Dikarya</taxon>
        <taxon>Ascomycota</taxon>
        <taxon>Pezizomycotina</taxon>
        <taxon>Dothideomycetes</taxon>
        <taxon>Dothideomycetidae</taxon>
        <taxon>Mycosphaerellales</taxon>
        <taxon>Teratosphaeriaceae</taxon>
        <taxon>Salinomyces</taxon>
    </lineage>
</organism>
<dbReference type="GO" id="GO:0006357">
    <property type="term" value="P:regulation of transcription by RNA polymerase II"/>
    <property type="evidence" value="ECO:0007669"/>
    <property type="project" value="InterPro"/>
</dbReference>
<keyword evidence="2" id="KW-1185">Reference proteome</keyword>
<accession>A0A4U0TUT8</accession>
<dbReference type="EMBL" id="NAJL01000030">
    <property type="protein sequence ID" value="TKA26091.1"/>
    <property type="molecule type" value="Genomic_DNA"/>
</dbReference>
<protein>
    <recommendedName>
        <fullName evidence="3">Cyclin-L2</fullName>
    </recommendedName>
</protein>
<sequence>MGPPAPPLHLANSLASPMHLETSLSQLQDLPRNVGHAIRFESARLTQAAGILLRLPQEVIAQAIVILQRFWTGPDGGNPLEQDAKDAAAAAMYISAKPSGTPVSAKQILTVFAYLASLRGDYAKAQPANNDSQTAELHFTQGQYEVARDRLYKVESEILRVLGFQTHVALPYTLCVNYLQTLEVFQSIGGSKVAKRAIAHLNSALLSPQLLYLTHQPSALATAAIYLAAREVDVKLPEVEWWEVFDVDREELGFLVVGLTSLEGFASECKQAFSHQVIQMTAEDLRLEMEQQELVQEAA</sequence>
<reference evidence="1 2" key="1">
    <citation type="submission" date="2017-03" db="EMBL/GenBank/DDBJ databases">
        <title>Genomes of endolithic fungi from Antarctica.</title>
        <authorList>
            <person name="Coleine C."/>
            <person name="Masonjones S."/>
            <person name="Stajich J.E."/>
        </authorList>
    </citation>
    <scope>NUCLEOTIDE SEQUENCE [LARGE SCALE GENOMIC DNA]</scope>
    <source>
        <strain evidence="1 2">CCFEE 6315</strain>
    </source>
</reference>
<proteinExistence type="predicted"/>
<dbReference type="GO" id="GO:0016538">
    <property type="term" value="F:cyclin-dependent protein serine/threonine kinase regulator activity"/>
    <property type="evidence" value="ECO:0007669"/>
    <property type="project" value="InterPro"/>
</dbReference>
<dbReference type="AlphaFoldDB" id="A0A4U0TUT8"/>